<keyword evidence="6" id="KW-1185">Reference proteome</keyword>
<dbReference type="Pfam" id="PF00120">
    <property type="entry name" value="Gln-synt_C"/>
    <property type="match status" value="1"/>
</dbReference>
<dbReference type="InterPro" id="IPR008146">
    <property type="entry name" value="Gln_synth_cat_dom"/>
</dbReference>
<evidence type="ECO:0000259" key="4">
    <source>
        <dbReference type="PROSITE" id="PS51987"/>
    </source>
</evidence>
<dbReference type="PANTHER" id="PTHR42974">
    <property type="entry name" value="GLUTAMINE SYNTHETASE"/>
    <property type="match status" value="1"/>
</dbReference>
<sequence>MSFDFSQFGCNVFSDTVMRDKLPKSTYKELKKSIDSGKPLRADVAEIVAEAMKDWAVEKGATHFTHWFQPMTNITAGKLDSFISPTPDGKIILEFSGKELIKGEPDASSFPNGGLRNTFEARGYTMWDCTSPAFIRDHTLYIPTAFCSYTGEALDTKTPLLRSMEVISNEAMRLLHAFGNTTSKRVLVTVGAEQEYFLVDREAYEKRLDLKICGRTLLGAKPPKGQEMEDHYFGRIRIRIADYMHQLDEELWKLGVTAKTKHNEVAPAQHELAPIFDSVNIACDHNQLTMELMRVIAKKNGLACLLHEKPFAHINGSGKHNNWSLCTDDGINLFEPGKNPYENIQFLTFLCAVITAVDEYADLIRLSAAIAGNDYRLGANEAPPAIISVFLGEQLTSILKQIADGEKPHNQMESAFLQMGVETLPKLKKDDSDRNRTSPFAFTGNKFEFRMVGSSASIACANFVLNTIVADVLSRFTDRLEHTKDFDGEIHRIIKDTMEQHGRIIFNGNNYTQEWVEEAARRGLPNLSNTVDAASAYLNPKNIDVLSRHHVLSEVECHSRYEVLLENYSHIIVIEANTLLEMIHKLVIPATIEYIGMISDSFLKLKEAGLHNQSMEKILTSLSELLDGTSSLTETLEQLVAQVPHTNSLEAAGFCRDQIRPKMEEIRLLVDKIEVLTDKKKWPMPSYTDLLHRI</sequence>
<dbReference type="GO" id="GO:0004356">
    <property type="term" value="F:glutamine synthetase activity"/>
    <property type="evidence" value="ECO:0007669"/>
    <property type="project" value="InterPro"/>
</dbReference>
<dbReference type="SMART" id="SM01230">
    <property type="entry name" value="Gln-synt_C"/>
    <property type="match status" value="1"/>
</dbReference>
<feature type="domain" description="GS catalytic" evidence="4">
    <location>
        <begin position="156"/>
        <end position="587"/>
    </location>
</feature>
<dbReference type="EMBL" id="JACRTL010000001">
    <property type="protein sequence ID" value="MBC8609932.1"/>
    <property type="molecule type" value="Genomic_DNA"/>
</dbReference>
<proteinExistence type="inferred from homology"/>
<dbReference type="GO" id="GO:0006542">
    <property type="term" value="P:glutamine biosynthetic process"/>
    <property type="evidence" value="ECO:0007669"/>
    <property type="project" value="InterPro"/>
</dbReference>
<name>A0A8J6PD53_9FIRM</name>
<comment type="caution">
    <text evidence="5">The sequence shown here is derived from an EMBL/GenBank/DDBJ whole genome shotgun (WGS) entry which is preliminary data.</text>
</comment>
<feature type="domain" description="GS beta-grasp" evidence="3">
    <location>
        <begin position="62"/>
        <end position="151"/>
    </location>
</feature>
<dbReference type="Proteomes" id="UP000632659">
    <property type="component" value="Unassembled WGS sequence"/>
</dbReference>
<dbReference type="AlphaFoldDB" id="A0A8J6PD53"/>
<dbReference type="Pfam" id="PF12437">
    <property type="entry name" value="GSIII_N"/>
    <property type="match status" value="1"/>
</dbReference>
<accession>A0A8J6PD53</accession>
<dbReference type="PANTHER" id="PTHR42974:SF1">
    <property type="entry name" value="TYPE-3 GLUTAMINE SYNTHETASE"/>
    <property type="match status" value="1"/>
</dbReference>
<dbReference type="InterPro" id="IPR040577">
    <property type="entry name" value="Gln-synt_C"/>
</dbReference>
<dbReference type="InterPro" id="IPR008147">
    <property type="entry name" value="Gln_synt_N"/>
</dbReference>
<comment type="similarity">
    <text evidence="1 2">Belongs to the glutamine synthetase family.</text>
</comment>
<protein>
    <submittedName>
        <fullName evidence="5">Glutamine synthetase III</fullName>
    </submittedName>
</protein>
<dbReference type="InterPro" id="IPR052725">
    <property type="entry name" value="GS_Type-3"/>
</dbReference>
<evidence type="ECO:0000256" key="1">
    <source>
        <dbReference type="PROSITE-ProRule" id="PRU01330"/>
    </source>
</evidence>
<evidence type="ECO:0000259" key="3">
    <source>
        <dbReference type="PROSITE" id="PS51986"/>
    </source>
</evidence>
<gene>
    <name evidence="5" type="ORF">H8702_02200</name>
</gene>
<dbReference type="Pfam" id="PF18318">
    <property type="entry name" value="Gln-synt_C-ter"/>
    <property type="match status" value="1"/>
</dbReference>
<dbReference type="SUPFAM" id="SSF55931">
    <property type="entry name" value="Glutamine synthetase/guanido kinase"/>
    <property type="match status" value="1"/>
</dbReference>
<dbReference type="PROSITE" id="PS00181">
    <property type="entry name" value="GLNA_ATP"/>
    <property type="match status" value="1"/>
</dbReference>
<dbReference type="Gene3D" id="3.30.590.10">
    <property type="entry name" value="Glutamine synthetase/guanido kinase, catalytic domain"/>
    <property type="match status" value="1"/>
</dbReference>
<dbReference type="PROSITE" id="PS51987">
    <property type="entry name" value="GS_CATALYTIC"/>
    <property type="match status" value="1"/>
</dbReference>
<organism evidence="5 6">
    <name type="scientific">Massiliimalia timonensis</name>
    <dbReference type="NCBI Taxonomy" id="1987501"/>
    <lineage>
        <taxon>Bacteria</taxon>
        <taxon>Bacillati</taxon>
        <taxon>Bacillota</taxon>
        <taxon>Clostridia</taxon>
        <taxon>Eubacteriales</taxon>
        <taxon>Oscillospiraceae</taxon>
        <taxon>Massiliimalia</taxon>
    </lineage>
</organism>
<reference evidence="5" key="1">
    <citation type="submission" date="2020-08" db="EMBL/GenBank/DDBJ databases">
        <title>Genome public.</title>
        <authorList>
            <person name="Liu C."/>
            <person name="Sun Q."/>
        </authorList>
    </citation>
    <scope>NUCLEOTIDE SEQUENCE</scope>
    <source>
        <strain evidence="5">NSJ-15</strain>
    </source>
</reference>
<dbReference type="InterPro" id="IPR027303">
    <property type="entry name" value="Gln_synth_gly_rich_site"/>
</dbReference>
<evidence type="ECO:0000256" key="2">
    <source>
        <dbReference type="RuleBase" id="RU000384"/>
    </source>
</evidence>
<dbReference type="InterPro" id="IPR022147">
    <property type="entry name" value="GSIII_N"/>
</dbReference>
<dbReference type="InterPro" id="IPR014746">
    <property type="entry name" value="Gln_synth/guanido_kin_cat_dom"/>
</dbReference>
<dbReference type="Gene3D" id="1.20.120.1560">
    <property type="match status" value="1"/>
</dbReference>
<evidence type="ECO:0000313" key="5">
    <source>
        <dbReference type="EMBL" id="MBC8609932.1"/>
    </source>
</evidence>
<evidence type="ECO:0000313" key="6">
    <source>
        <dbReference type="Proteomes" id="UP000632659"/>
    </source>
</evidence>
<dbReference type="RefSeq" id="WP_187536190.1">
    <property type="nucleotide sequence ID" value="NZ_JACRTL010000001.1"/>
</dbReference>
<dbReference type="PROSITE" id="PS51986">
    <property type="entry name" value="GS_BETA_GRASP"/>
    <property type="match status" value="1"/>
</dbReference>